<dbReference type="SMART" id="SM00421">
    <property type="entry name" value="HTH_LUXR"/>
    <property type="match status" value="1"/>
</dbReference>
<sequence length="382" mass="41941">MEREGLFDDLVAVLHRAALDPAGWQDFSDNLELAFGGSKISLHGVDAGTGSIFLSATSGFAPEFFRPYADYYHSINPFMQASVAIPHGMARVSPQDLPDEFLIQTEFYNDWLRPQEDLFSAVALKSRPAGSRSLVLAMNIRRRDRASFEPELVNLLNRLEPHISHAFHVGEVVAALSHRANLPPDAAMQASVEGGVIETDERRMVLWADAGALMLQGGLLRISILGQLSFADEQVQAWAERICVADERRQPVSAGLPQQVRIGRDWTVRHLRFQGAVSSPTFNRGSRDKSSLGNHHVFVISRVGPSQPLLQVVSRLYGLSGAEAAVAMAIAEGLSTAEIAMARQVSIHTVRNQIRVVLQKMEARTRSDVARMLVQATGSRSS</sequence>
<dbReference type="AlphaFoldDB" id="A0A934SHS7"/>
<evidence type="ECO:0000313" key="2">
    <source>
        <dbReference type="EMBL" id="MBK4217719.1"/>
    </source>
</evidence>
<name>A0A934SHS7_9RHOB</name>
<gene>
    <name evidence="2" type="ORF">JJJ17_17440</name>
</gene>
<dbReference type="InterPro" id="IPR036388">
    <property type="entry name" value="WH-like_DNA-bd_sf"/>
</dbReference>
<organism evidence="2 3">
    <name type="scientific">Paracoccus caeni</name>
    <dbReference type="NCBI Taxonomy" id="657651"/>
    <lineage>
        <taxon>Bacteria</taxon>
        <taxon>Pseudomonadati</taxon>
        <taxon>Pseudomonadota</taxon>
        <taxon>Alphaproteobacteria</taxon>
        <taxon>Rhodobacterales</taxon>
        <taxon>Paracoccaceae</taxon>
        <taxon>Paracoccus</taxon>
    </lineage>
</organism>
<evidence type="ECO:0000259" key="1">
    <source>
        <dbReference type="SMART" id="SM00421"/>
    </source>
</evidence>
<dbReference type="SUPFAM" id="SSF46894">
    <property type="entry name" value="C-terminal effector domain of the bipartite response regulators"/>
    <property type="match status" value="1"/>
</dbReference>
<dbReference type="InterPro" id="IPR016032">
    <property type="entry name" value="Sig_transdc_resp-reg_C-effctor"/>
</dbReference>
<dbReference type="Proteomes" id="UP000640485">
    <property type="component" value="Unassembled WGS sequence"/>
</dbReference>
<dbReference type="RefSeq" id="WP_200688753.1">
    <property type="nucleotide sequence ID" value="NZ_JAEPRQ010000008.1"/>
</dbReference>
<dbReference type="EMBL" id="JAEPRQ010000008">
    <property type="protein sequence ID" value="MBK4217719.1"/>
    <property type="molecule type" value="Genomic_DNA"/>
</dbReference>
<protein>
    <recommendedName>
        <fullName evidence="1">HTH luxR-type domain-containing protein</fullName>
    </recommendedName>
</protein>
<keyword evidence="3" id="KW-1185">Reference proteome</keyword>
<proteinExistence type="predicted"/>
<dbReference type="InterPro" id="IPR000792">
    <property type="entry name" value="Tscrpt_reg_LuxR_C"/>
</dbReference>
<dbReference type="GO" id="GO:0003677">
    <property type="term" value="F:DNA binding"/>
    <property type="evidence" value="ECO:0007669"/>
    <property type="project" value="InterPro"/>
</dbReference>
<comment type="caution">
    <text evidence="2">The sequence shown here is derived from an EMBL/GenBank/DDBJ whole genome shotgun (WGS) entry which is preliminary data.</text>
</comment>
<evidence type="ECO:0000313" key="3">
    <source>
        <dbReference type="Proteomes" id="UP000640485"/>
    </source>
</evidence>
<accession>A0A934SHS7</accession>
<reference evidence="2" key="1">
    <citation type="submission" date="2021-01" db="EMBL/GenBank/DDBJ databases">
        <title>Paracoccus amoyensis sp. nov., isolated from the surface seawater along the coast of Xiamen Island, China.</title>
        <authorList>
            <person name="Lyu L."/>
        </authorList>
    </citation>
    <scope>NUCLEOTIDE SEQUENCE</scope>
    <source>
        <strain evidence="2">MJ17</strain>
    </source>
</reference>
<dbReference type="Pfam" id="PF00196">
    <property type="entry name" value="GerE"/>
    <property type="match status" value="1"/>
</dbReference>
<dbReference type="GO" id="GO:0006355">
    <property type="term" value="P:regulation of DNA-templated transcription"/>
    <property type="evidence" value="ECO:0007669"/>
    <property type="project" value="InterPro"/>
</dbReference>
<dbReference type="Gene3D" id="1.10.10.10">
    <property type="entry name" value="Winged helix-like DNA-binding domain superfamily/Winged helix DNA-binding domain"/>
    <property type="match status" value="1"/>
</dbReference>
<feature type="domain" description="HTH luxR-type" evidence="1">
    <location>
        <begin position="316"/>
        <end position="373"/>
    </location>
</feature>